<dbReference type="AlphaFoldDB" id="J3LD81"/>
<dbReference type="HOGENOM" id="CLU_2201012_0_0_1"/>
<protein>
    <submittedName>
        <fullName evidence="2">Uncharacterized protein</fullName>
    </submittedName>
</protein>
<keyword evidence="1" id="KW-0472">Membrane</keyword>
<organism evidence="2">
    <name type="scientific">Oryza brachyantha</name>
    <name type="common">malo sina</name>
    <dbReference type="NCBI Taxonomy" id="4533"/>
    <lineage>
        <taxon>Eukaryota</taxon>
        <taxon>Viridiplantae</taxon>
        <taxon>Streptophyta</taxon>
        <taxon>Embryophyta</taxon>
        <taxon>Tracheophyta</taxon>
        <taxon>Spermatophyta</taxon>
        <taxon>Magnoliopsida</taxon>
        <taxon>Liliopsida</taxon>
        <taxon>Poales</taxon>
        <taxon>Poaceae</taxon>
        <taxon>BOP clade</taxon>
        <taxon>Oryzoideae</taxon>
        <taxon>Oryzeae</taxon>
        <taxon>Oryzinae</taxon>
        <taxon>Oryza</taxon>
    </lineage>
</organism>
<keyword evidence="1" id="KW-1133">Transmembrane helix</keyword>
<evidence type="ECO:0000313" key="2">
    <source>
        <dbReference type="EnsemblPlants" id="OB02G25980.1"/>
    </source>
</evidence>
<keyword evidence="1" id="KW-0812">Transmembrane</keyword>
<dbReference type="Gramene" id="OB02G25980.1">
    <property type="protein sequence ID" value="OB02G25980.1"/>
    <property type="gene ID" value="OB02G25980"/>
</dbReference>
<proteinExistence type="predicted"/>
<name>J3LD81_ORYBR</name>
<dbReference type="Proteomes" id="UP000006038">
    <property type="component" value="Unassembled WGS sequence"/>
</dbReference>
<evidence type="ECO:0000256" key="1">
    <source>
        <dbReference type="SAM" id="Phobius"/>
    </source>
</evidence>
<dbReference type="EnsemblPlants" id="OB02G25980.1">
    <property type="protein sequence ID" value="OB02G25980.1"/>
    <property type="gene ID" value="OB02G25980"/>
</dbReference>
<reference evidence="2" key="1">
    <citation type="submission" date="2013-04" db="UniProtKB">
        <authorList>
            <consortium name="EnsemblPlants"/>
        </authorList>
    </citation>
    <scope>IDENTIFICATION</scope>
</reference>
<feature type="transmembrane region" description="Helical" evidence="1">
    <location>
        <begin position="37"/>
        <end position="58"/>
    </location>
</feature>
<evidence type="ECO:0000313" key="3">
    <source>
        <dbReference type="Proteomes" id="UP000006038"/>
    </source>
</evidence>
<keyword evidence="3" id="KW-1185">Reference proteome</keyword>
<accession>J3LD81</accession>
<sequence length="108" mass="11848">MVQTYLHYKSVHESIHTDAYSTVDQSASNQRNKSLHYISHSLLACIASVVAWAISLLVSETKRSVLEHCCSGEVSMTWGDRLKSDSYSGSSIGVGKSEAKSYCRGDLC</sequence>